<dbReference type="Proteomes" id="UP001596417">
    <property type="component" value="Unassembled WGS sequence"/>
</dbReference>
<dbReference type="RefSeq" id="WP_248906820.1">
    <property type="nucleotide sequence ID" value="NZ_CP109979.1"/>
</dbReference>
<accession>A0ABD5YLP2</accession>
<feature type="transmembrane region" description="Helical" evidence="1">
    <location>
        <begin position="31"/>
        <end position="51"/>
    </location>
</feature>
<dbReference type="EMBL" id="JBHTAX010000001">
    <property type="protein sequence ID" value="MFC7190190.1"/>
    <property type="molecule type" value="Genomic_DNA"/>
</dbReference>
<keyword evidence="1" id="KW-0812">Transmembrane</keyword>
<feature type="transmembrane region" description="Helical" evidence="1">
    <location>
        <begin position="63"/>
        <end position="82"/>
    </location>
</feature>
<keyword evidence="1" id="KW-1133">Transmembrane helix</keyword>
<reference evidence="2 3" key="1">
    <citation type="journal article" date="2019" name="Int. J. Syst. Evol. Microbiol.">
        <title>The Global Catalogue of Microorganisms (GCM) 10K type strain sequencing project: providing services to taxonomists for standard genome sequencing and annotation.</title>
        <authorList>
            <consortium name="The Broad Institute Genomics Platform"/>
            <consortium name="The Broad Institute Genome Sequencing Center for Infectious Disease"/>
            <person name="Wu L."/>
            <person name="Ma J."/>
        </authorList>
    </citation>
    <scope>NUCLEOTIDE SEQUENCE [LARGE SCALE GENOMIC DNA]</scope>
    <source>
        <strain evidence="2 3">RDMS1</strain>
    </source>
</reference>
<comment type="caution">
    <text evidence="2">The sequence shown here is derived from an EMBL/GenBank/DDBJ whole genome shotgun (WGS) entry which is preliminary data.</text>
</comment>
<evidence type="ECO:0000313" key="2">
    <source>
        <dbReference type="EMBL" id="MFC7190190.1"/>
    </source>
</evidence>
<dbReference type="AlphaFoldDB" id="A0ABD5YLP2"/>
<evidence type="ECO:0000256" key="1">
    <source>
        <dbReference type="SAM" id="Phobius"/>
    </source>
</evidence>
<sequence>MRLNLRWTVVALALVYGLFAVSSFLSPMPRYAVMMNLVIFFVFGSLIAIIGITHEPRQEMKKVVIAFSLIYGLYALGGYLAAMPQHALQIGLIVYFVFGIAVLTVGVSHGQYRASRSHV</sequence>
<keyword evidence="1" id="KW-0472">Membrane</keyword>
<proteinExistence type="predicted"/>
<evidence type="ECO:0000313" key="3">
    <source>
        <dbReference type="Proteomes" id="UP001596417"/>
    </source>
</evidence>
<name>A0ABD5YLP2_9EURY</name>
<organism evidence="2 3">
    <name type="scientific">Halocatena marina</name>
    <dbReference type="NCBI Taxonomy" id="2934937"/>
    <lineage>
        <taxon>Archaea</taxon>
        <taxon>Methanobacteriati</taxon>
        <taxon>Methanobacteriota</taxon>
        <taxon>Stenosarchaea group</taxon>
        <taxon>Halobacteria</taxon>
        <taxon>Halobacteriales</taxon>
        <taxon>Natronomonadaceae</taxon>
        <taxon>Halocatena</taxon>
    </lineage>
</organism>
<keyword evidence="3" id="KW-1185">Reference proteome</keyword>
<dbReference type="GeneID" id="76199774"/>
<gene>
    <name evidence="2" type="ORF">ACFQL7_10210</name>
</gene>
<feature type="transmembrane region" description="Helical" evidence="1">
    <location>
        <begin position="7"/>
        <end position="25"/>
    </location>
</feature>
<feature type="transmembrane region" description="Helical" evidence="1">
    <location>
        <begin position="88"/>
        <end position="107"/>
    </location>
</feature>
<protein>
    <submittedName>
        <fullName evidence="2">Uncharacterized protein</fullName>
    </submittedName>
</protein>